<dbReference type="PROSITE" id="PS00105">
    <property type="entry name" value="AA_TRANSFER_CLASS_1"/>
    <property type="match status" value="1"/>
</dbReference>
<gene>
    <name evidence="5" type="ORF">C7K55_11575</name>
</gene>
<dbReference type="EC" id="2.6.1.-" evidence="3"/>
<keyword evidence="3" id="KW-0808">Transferase</keyword>
<dbReference type="Gene3D" id="3.40.640.10">
    <property type="entry name" value="Type I PLP-dependent aspartate aminotransferase-like (Major domain)"/>
    <property type="match status" value="1"/>
</dbReference>
<evidence type="ECO:0000313" key="5">
    <source>
        <dbReference type="EMBL" id="PSJ04145.1"/>
    </source>
</evidence>
<dbReference type="AlphaFoldDB" id="A0A2P7MSL2"/>
<accession>A0A2P7MSL2</accession>
<evidence type="ECO:0000256" key="3">
    <source>
        <dbReference type="RuleBase" id="RU000481"/>
    </source>
</evidence>
<feature type="domain" description="Aminotransferase class I/classII large" evidence="4">
    <location>
        <begin position="48"/>
        <end position="359"/>
    </location>
</feature>
<dbReference type="Pfam" id="PF00155">
    <property type="entry name" value="Aminotran_1_2"/>
    <property type="match status" value="1"/>
</dbReference>
<dbReference type="SUPFAM" id="SSF53383">
    <property type="entry name" value="PLP-dependent transferases"/>
    <property type="match status" value="1"/>
</dbReference>
<dbReference type="InterPro" id="IPR015422">
    <property type="entry name" value="PyrdxlP-dep_Trfase_small"/>
</dbReference>
<evidence type="ECO:0000256" key="1">
    <source>
        <dbReference type="ARBA" id="ARBA00001933"/>
    </source>
</evidence>
<reference evidence="5 6" key="1">
    <citation type="journal article" date="2018" name="Environ. Microbiol.">
        <title>Ecological and genomic features of two widespread freshwater picocyanobacteria.</title>
        <authorList>
            <person name="Cabello-Yeves P.J."/>
            <person name="Picazo A."/>
            <person name="Camacho A."/>
            <person name="Callieri C."/>
            <person name="Rosselli R."/>
            <person name="Roda-Garcia J.J."/>
            <person name="Coutinho F.H."/>
            <person name="Rodriguez-Valera F."/>
        </authorList>
    </citation>
    <scope>NUCLEOTIDE SEQUENCE [LARGE SCALE GENOMIC DNA]</scope>
    <source>
        <strain evidence="5 6">Tous</strain>
    </source>
</reference>
<proteinExistence type="inferred from homology"/>
<keyword evidence="3" id="KW-0032">Aminotransferase</keyword>
<dbReference type="RefSeq" id="WP_106632888.1">
    <property type="nucleotide sequence ID" value="NZ_PXXO01000015.1"/>
</dbReference>
<dbReference type="InterPro" id="IPR015424">
    <property type="entry name" value="PyrdxlP-dep_Trfase"/>
</dbReference>
<comment type="similarity">
    <text evidence="3">Belongs to the class-I pyridoxal-phosphate-dependent aminotransferase family.</text>
</comment>
<dbReference type="OrthoDB" id="9813612at2"/>
<dbReference type="Proteomes" id="UP000243002">
    <property type="component" value="Unassembled WGS sequence"/>
</dbReference>
<dbReference type="InterPro" id="IPR015421">
    <property type="entry name" value="PyrdxlP-dep_Trfase_major"/>
</dbReference>
<dbReference type="InterPro" id="IPR004839">
    <property type="entry name" value="Aminotransferase_I/II_large"/>
</dbReference>
<dbReference type="PANTHER" id="PTHR42885">
    <property type="entry name" value="HISTIDINOL-PHOSPHATE AMINOTRANSFERASE-RELATED"/>
    <property type="match status" value="1"/>
</dbReference>
<keyword evidence="6" id="KW-1185">Reference proteome</keyword>
<evidence type="ECO:0000256" key="2">
    <source>
        <dbReference type="ARBA" id="ARBA00022898"/>
    </source>
</evidence>
<name>A0A2P7MSL2_9CYAN</name>
<dbReference type="InterPro" id="IPR004838">
    <property type="entry name" value="NHTrfase_class1_PyrdxlP-BS"/>
</dbReference>
<protein>
    <recommendedName>
        <fullName evidence="3">Aminotransferase</fullName>
        <ecNumber evidence="3">2.6.1.-</ecNumber>
    </recommendedName>
</protein>
<evidence type="ECO:0000313" key="6">
    <source>
        <dbReference type="Proteomes" id="UP000243002"/>
    </source>
</evidence>
<dbReference type="EMBL" id="PXXO01000015">
    <property type="protein sequence ID" value="PSJ04145.1"/>
    <property type="molecule type" value="Genomic_DNA"/>
</dbReference>
<dbReference type="PANTHER" id="PTHR42885:SF1">
    <property type="entry name" value="THREONINE-PHOSPHATE DECARBOXYLASE"/>
    <property type="match status" value="1"/>
</dbReference>
<keyword evidence="2" id="KW-0663">Pyridoxal phosphate</keyword>
<evidence type="ECO:0000259" key="4">
    <source>
        <dbReference type="Pfam" id="PF00155"/>
    </source>
</evidence>
<comment type="caution">
    <text evidence="5">The sequence shown here is derived from an EMBL/GenBank/DDBJ whole genome shotgun (WGS) entry which is preliminary data.</text>
</comment>
<dbReference type="GO" id="GO:0030170">
    <property type="term" value="F:pyridoxal phosphate binding"/>
    <property type="evidence" value="ECO:0007669"/>
    <property type="project" value="InterPro"/>
</dbReference>
<comment type="cofactor">
    <cofactor evidence="1 3">
        <name>pyridoxal 5'-phosphate</name>
        <dbReference type="ChEBI" id="CHEBI:597326"/>
    </cofactor>
</comment>
<organism evidence="5 6">
    <name type="scientific">Cyanobium usitatum str. Tous</name>
    <dbReference type="NCBI Taxonomy" id="2116684"/>
    <lineage>
        <taxon>Bacteria</taxon>
        <taxon>Bacillati</taxon>
        <taxon>Cyanobacteriota</taxon>
        <taxon>Cyanophyceae</taxon>
        <taxon>Synechococcales</taxon>
        <taxon>Prochlorococcaceae</taxon>
        <taxon>Cyanobium</taxon>
    </lineage>
</organism>
<dbReference type="CDD" id="cd00609">
    <property type="entry name" value="AAT_like"/>
    <property type="match status" value="1"/>
</dbReference>
<dbReference type="Gene3D" id="3.90.1150.10">
    <property type="entry name" value="Aspartate Aminotransferase, domain 1"/>
    <property type="match status" value="1"/>
</dbReference>
<dbReference type="GO" id="GO:0008483">
    <property type="term" value="F:transaminase activity"/>
    <property type="evidence" value="ECO:0007669"/>
    <property type="project" value="UniProtKB-KW"/>
</dbReference>
<sequence>MGSLQRHGGNQAATAARLGCRPSQLLDASASLVPFGPPWFVRRSLMWAGLTAPLRAYPDRSYAGLRRGLARLHGLEPDWLLPGNGAAELFTWAARDAAAAGLSVLAQPGFADYPRALACWDGAWRPQPLPMQVDGSAAVGAAQAYPAPPAGEVLWLTNPHNPTGALWTRASLEPLLQRFHLVIADEAFLPLVPGGEAQSLIPLLPMHPNLVVIRSLTKLYGIAGLRLGYALGHPERLAQWASWRDPWPVNGLAAAVGERLLADPAAYRSWCGRVQRWTGREGAWLQRRLAQLPGITPLPSAANFLLIRAEHSLVPLRQALERRHHILLRDCRSFEGLGENWLRIGYQSHRNNRRILRALRQELGR</sequence>